<dbReference type="EMBL" id="BGZK01000243">
    <property type="protein sequence ID" value="GBP31223.1"/>
    <property type="molecule type" value="Genomic_DNA"/>
</dbReference>
<keyword evidence="5" id="KW-0816">Tricarboxylic acid cycle</keyword>
<organism evidence="11 12">
    <name type="scientific">Eumeta variegata</name>
    <name type="common">Bagworm moth</name>
    <name type="synonym">Eumeta japonica</name>
    <dbReference type="NCBI Taxonomy" id="151549"/>
    <lineage>
        <taxon>Eukaryota</taxon>
        <taxon>Metazoa</taxon>
        <taxon>Ecdysozoa</taxon>
        <taxon>Arthropoda</taxon>
        <taxon>Hexapoda</taxon>
        <taxon>Insecta</taxon>
        <taxon>Pterygota</taxon>
        <taxon>Neoptera</taxon>
        <taxon>Endopterygota</taxon>
        <taxon>Lepidoptera</taxon>
        <taxon>Glossata</taxon>
        <taxon>Ditrysia</taxon>
        <taxon>Tineoidea</taxon>
        <taxon>Psychidae</taxon>
        <taxon>Oiketicinae</taxon>
        <taxon>Eumeta</taxon>
    </lineage>
</organism>
<dbReference type="PANTHER" id="PTHR11822">
    <property type="entry name" value="NADP-SPECIFIC ISOCITRATE DEHYDROGENASE"/>
    <property type="match status" value="1"/>
</dbReference>
<keyword evidence="6" id="KW-0479">Metal-binding</keyword>
<dbReference type="GO" id="GO:0006099">
    <property type="term" value="P:tricarboxylic acid cycle"/>
    <property type="evidence" value="ECO:0007669"/>
    <property type="project" value="UniProtKB-KW"/>
</dbReference>
<evidence type="ECO:0000313" key="12">
    <source>
        <dbReference type="Proteomes" id="UP000299102"/>
    </source>
</evidence>
<evidence type="ECO:0000256" key="9">
    <source>
        <dbReference type="ARBA" id="ARBA00023211"/>
    </source>
</evidence>
<dbReference type="GO" id="GO:0005739">
    <property type="term" value="C:mitochondrion"/>
    <property type="evidence" value="ECO:0007669"/>
    <property type="project" value="TreeGrafter"/>
</dbReference>
<dbReference type="OrthoDB" id="248923at2759"/>
<dbReference type="GO" id="GO:0006739">
    <property type="term" value="P:NADP+ metabolic process"/>
    <property type="evidence" value="ECO:0007669"/>
    <property type="project" value="TreeGrafter"/>
</dbReference>
<dbReference type="Pfam" id="PF00180">
    <property type="entry name" value="Iso_dh"/>
    <property type="match status" value="1"/>
</dbReference>
<dbReference type="Gene3D" id="3.40.718.10">
    <property type="entry name" value="Isopropylmalate Dehydrogenase"/>
    <property type="match status" value="2"/>
</dbReference>
<reference evidence="11 12" key="1">
    <citation type="journal article" date="2019" name="Commun. Biol.">
        <title>The bagworm genome reveals a unique fibroin gene that provides high tensile strength.</title>
        <authorList>
            <person name="Kono N."/>
            <person name="Nakamura H."/>
            <person name="Ohtoshi R."/>
            <person name="Tomita M."/>
            <person name="Numata K."/>
            <person name="Arakawa K."/>
        </authorList>
    </citation>
    <scope>NUCLEOTIDE SEQUENCE [LARGE SCALE GENOMIC DNA]</scope>
</reference>
<dbReference type="STRING" id="151549.A0A4C1UXJ2"/>
<dbReference type="Proteomes" id="UP000299102">
    <property type="component" value="Unassembled WGS sequence"/>
</dbReference>
<comment type="cofactor">
    <cofactor evidence="2">
        <name>Mg(2+)</name>
        <dbReference type="ChEBI" id="CHEBI:18420"/>
    </cofactor>
</comment>
<evidence type="ECO:0000313" key="11">
    <source>
        <dbReference type="EMBL" id="GBP31223.1"/>
    </source>
</evidence>
<feature type="domain" description="Isopropylmalate dehydrogenase-like" evidence="10">
    <location>
        <begin position="4"/>
        <end position="86"/>
    </location>
</feature>
<protein>
    <submittedName>
        <fullName evidence="11">Isocitrate dehydrogenase cytoplasmic</fullName>
    </submittedName>
</protein>
<evidence type="ECO:0000256" key="5">
    <source>
        <dbReference type="ARBA" id="ARBA00022532"/>
    </source>
</evidence>
<evidence type="ECO:0000256" key="4">
    <source>
        <dbReference type="ARBA" id="ARBA00022435"/>
    </source>
</evidence>
<keyword evidence="4" id="KW-0329">Glyoxylate bypass</keyword>
<comment type="similarity">
    <text evidence="3">Belongs to the isocitrate and isopropylmalate dehydrogenases family.</text>
</comment>
<dbReference type="InterPro" id="IPR024084">
    <property type="entry name" value="IsoPropMal-DH-like_dom"/>
</dbReference>
<comment type="caution">
    <text evidence="11">The sequence shown here is derived from an EMBL/GenBank/DDBJ whole genome shotgun (WGS) entry which is preliminary data.</text>
</comment>
<keyword evidence="9" id="KW-0464">Manganese</keyword>
<keyword evidence="7" id="KW-0460">Magnesium</keyword>
<gene>
    <name evidence="11" type="primary">IDH1</name>
    <name evidence="11" type="ORF">EVAR_21503_1</name>
</gene>
<accession>A0A4C1UXJ2</accession>
<dbReference type="GO" id="GO:0006097">
    <property type="term" value="P:glyoxylate cycle"/>
    <property type="evidence" value="ECO:0007669"/>
    <property type="project" value="UniProtKB-KW"/>
</dbReference>
<sequence>MQQGYGSLGMMTSVLMCPDGRTVESEAAHGTVTRHYRLHQRGERTSTNPVASIYAWTRGLVHRAKLDNTPDLERFATALEELLEHGRRISFSSFVLIHVNLNPGLVFASGPLTLDSDPVPVPDSALRPAINSDSTTNHSSDFNEAEACVECIDSGKMTKDLVICIHGMANTKEGMYLHTEDFLQAIAEQLERKLANN</sequence>
<comment type="cofactor">
    <cofactor evidence="1">
        <name>Mn(2+)</name>
        <dbReference type="ChEBI" id="CHEBI:29035"/>
    </cofactor>
</comment>
<keyword evidence="8" id="KW-0560">Oxidoreductase</keyword>
<evidence type="ECO:0000256" key="3">
    <source>
        <dbReference type="ARBA" id="ARBA00007769"/>
    </source>
</evidence>
<dbReference type="GO" id="GO:0006102">
    <property type="term" value="P:isocitrate metabolic process"/>
    <property type="evidence" value="ECO:0007669"/>
    <property type="project" value="InterPro"/>
</dbReference>
<dbReference type="PANTHER" id="PTHR11822:SF21">
    <property type="entry name" value="ISOCITRATE DEHYDROGENASE [NADP], MITOCHONDRIAL"/>
    <property type="match status" value="1"/>
</dbReference>
<evidence type="ECO:0000256" key="2">
    <source>
        <dbReference type="ARBA" id="ARBA00001946"/>
    </source>
</evidence>
<dbReference type="SUPFAM" id="SSF53659">
    <property type="entry name" value="Isocitrate/Isopropylmalate dehydrogenase-like"/>
    <property type="match status" value="2"/>
</dbReference>
<evidence type="ECO:0000256" key="7">
    <source>
        <dbReference type="ARBA" id="ARBA00022842"/>
    </source>
</evidence>
<keyword evidence="12" id="KW-1185">Reference proteome</keyword>
<dbReference type="GO" id="GO:0004450">
    <property type="term" value="F:isocitrate dehydrogenase (NADP+) activity"/>
    <property type="evidence" value="ECO:0007669"/>
    <property type="project" value="InterPro"/>
</dbReference>
<name>A0A4C1UXJ2_EUMVA</name>
<evidence type="ECO:0000256" key="1">
    <source>
        <dbReference type="ARBA" id="ARBA00001936"/>
    </source>
</evidence>
<dbReference type="GO" id="GO:0046872">
    <property type="term" value="F:metal ion binding"/>
    <property type="evidence" value="ECO:0007669"/>
    <property type="project" value="UniProtKB-KW"/>
</dbReference>
<proteinExistence type="inferred from homology"/>
<dbReference type="InterPro" id="IPR004790">
    <property type="entry name" value="Isocitrate_DH_NADP"/>
</dbReference>
<evidence type="ECO:0000256" key="6">
    <source>
        <dbReference type="ARBA" id="ARBA00022723"/>
    </source>
</evidence>
<evidence type="ECO:0000259" key="10">
    <source>
        <dbReference type="Pfam" id="PF00180"/>
    </source>
</evidence>
<dbReference type="AlphaFoldDB" id="A0A4C1UXJ2"/>
<evidence type="ECO:0000256" key="8">
    <source>
        <dbReference type="ARBA" id="ARBA00023002"/>
    </source>
</evidence>